<evidence type="ECO:0000313" key="2">
    <source>
        <dbReference type="EMBL" id="ETR74657.1"/>
    </source>
</evidence>
<feature type="domain" description="GAF" evidence="1">
    <location>
        <begin position="21"/>
        <end position="166"/>
    </location>
</feature>
<dbReference type="PANTHER" id="PTHR43155">
    <property type="entry name" value="CYCLIC DI-GMP PHOSPHODIESTERASE PA4108-RELATED"/>
    <property type="match status" value="1"/>
</dbReference>
<evidence type="ECO:0000259" key="1">
    <source>
        <dbReference type="SMART" id="SM00065"/>
    </source>
</evidence>
<dbReference type="EMBL" id="ATBP01000002">
    <property type="protein sequence ID" value="ETR74657.1"/>
    <property type="molecule type" value="Genomic_DNA"/>
</dbReference>
<proteinExistence type="predicted"/>
<dbReference type="InterPro" id="IPR003018">
    <property type="entry name" value="GAF"/>
</dbReference>
<organism evidence="2 3">
    <name type="scientific">Candidatus Magnetoglobus multicellularis str. Araruama</name>
    <dbReference type="NCBI Taxonomy" id="890399"/>
    <lineage>
        <taxon>Bacteria</taxon>
        <taxon>Pseudomonadati</taxon>
        <taxon>Thermodesulfobacteriota</taxon>
        <taxon>Desulfobacteria</taxon>
        <taxon>Desulfobacterales</taxon>
        <taxon>Desulfobacteraceae</taxon>
        <taxon>Candidatus Magnetoglobus</taxon>
    </lineage>
</organism>
<dbReference type="AlphaFoldDB" id="A0A1V1PIF4"/>
<feature type="domain" description="GAF" evidence="1">
    <location>
        <begin position="184"/>
        <end position="328"/>
    </location>
</feature>
<dbReference type="SMART" id="SM00065">
    <property type="entry name" value="GAF"/>
    <property type="match status" value="2"/>
</dbReference>
<protein>
    <submittedName>
        <fullName evidence="2">GGDEF domain family protein</fullName>
    </submittedName>
</protein>
<dbReference type="Pfam" id="PF13185">
    <property type="entry name" value="GAF_2"/>
    <property type="match status" value="2"/>
</dbReference>
<accession>A0A1V1PIF4</accession>
<dbReference type="InterPro" id="IPR029016">
    <property type="entry name" value="GAF-like_dom_sf"/>
</dbReference>
<dbReference type="PANTHER" id="PTHR43155:SF2">
    <property type="entry name" value="CYCLIC DI-GMP PHOSPHODIESTERASE PA4108"/>
    <property type="match status" value="1"/>
</dbReference>
<sequence>MIKNFFHAICKVSRAFGTVSTHDELLNLILDHAVELMSVKAASLYLQDEDQDQMIPVVAKGLSDTYQKHGRTRPDKLIRVLENDGYLFSEDAVNDPRLDNHDIKKKEGIASELIVPITFKDEFIGILAVFTEKKRLFDESEVVFIRALADEAAMAINDMRLHERIETNTRLFLDLTTSMNSTLDINSILHILTAEVCEAYLFKGALIRLHNKEKDILERVASYGLSEQFLNKGPVSAKILEQCIKGETIIIGDVTKDDRVQYPDCMVQEGISSMLTVPIQSKNEIMGIMNFYSGIQRKFPEQMILMLRALANQGGLAIQNATMLLMLQEENKCLEEDSYSCRLWF</sequence>
<dbReference type="SUPFAM" id="SSF55781">
    <property type="entry name" value="GAF domain-like"/>
    <property type="match status" value="2"/>
</dbReference>
<evidence type="ECO:0000313" key="3">
    <source>
        <dbReference type="Proteomes" id="UP000189670"/>
    </source>
</evidence>
<dbReference type="Gene3D" id="3.30.450.40">
    <property type="match status" value="2"/>
</dbReference>
<dbReference type="Proteomes" id="UP000189670">
    <property type="component" value="Unassembled WGS sequence"/>
</dbReference>
<name>A0A1V1PIF4_9BACT</name>
<comment type="caution">
    <text evidence="2">The sequence shown here is derived from an EMBL/GenBank/DDBJ whole genome shotgun (WGS) entry which is preliminary data.</text>
</comment>
<gene>
    <name evidence="2" type="ORF">OMM_00076</name>
</gene>
<reference evidence="3" key="1">
    <citation type="submission" date="2012-11" db="EMBL/GenBank/DDBJ databases">
        <authorList>
            <person name="Lucero-Rivera Y.E."/>
            <person name="Tovar-Ramirez D."/>
        </authorList>
    </citation>
    <scope>NUCLEOTIDE SEQUENCE [LARGE SCALE GENOMIC DNA]</scope>
    <source>
        <strain evidence="3">Araruama</strain>
    </source>
</reference>